<evidence type="ECO:0000259" key="8">
    <source>
        <dbReference type="Pfam" id="PF12832"/>
    </source>
</evidence>
<evidence type="ECO:0000256" key="5">
    <source>
        <dbReference type="ARBA" id="ARBA00023136"/>
    </source>
</evidence>
<feature type="domain" description="Major facilitator superfamily associated" evidence="8">
    <location>
        <begin position="72"/>
        <end position="519"/>
    </location>
</feature>
<sequence length="664" mass="73725">MATDDKVAILTDDEEEQKRKYVLADPFNGISREPEPPSNETPSPSETAALPEEEIDWIEKHCVKINNDLLISKVFYFFFYSAYGSLYPLLPVYYKQLGMSPSQSGLLVGIRYFIEFCSAPFWGVVADRFKKGKIVLLFSLLCWVLFNLGIGFVKPATLRCVPKIPPRAHPTTSSHLFTLLPTNSSTVSSITTSPGIREKRNLPPYNGSEMLEAGHSVMETVIFSTAPNKTSVPTLQPQTDEITDHVMNLTMNPSTATSAPPGNATWETTTSIVTTTKSLPSDQVTLVYDQQEVEAIFLVILVVVIIGEFFSASSVTIVDTVTLQYLGKHRDRYGLQRMWGSLGWGLAMLSVGIGIDYTHVGVLINGKGCKPPEYRNYQIVFIVFGVLMTMALIVATQFRFRYNHFKNSENKGKEVEIPQVERNSSTESSEETPTAASHSQAFNFWDLIRLLCSVQYGSVLFVAWFMGFGYGFVFTFLYWHLEDLNGTTTLFGVCSVLSHVSELTAYFFSHKLIELIGHIRDTQKSTQATLSALKSLKSVLSCKCYLEGGSVHWPGLQYGSLYLYFLPGKCLDCSPHGSSSRSDTRGHLGSLHFLSQRRGSPRAEDVCSGYPAGPSSGFGERLWSHDRRRVSQLFWGCCNLPRNRHGLPGDPPALCPDPVAGSAT</sequence>
<feature type="region of interest" description="Disordered" evidence="6">
    <location>
        <begin position="413"/>
        <end position="434"/>
    </location>
</feature>
<evidence type="ECO:0000256" key="2">
    <source>
        <dbReference type="ARBA" id="ARBA00005241"/>
    </source>
</evidence>
<feature type="transmembrane region" description="Helical" evidence="7">
    <location>
        <begin position="459"/>
        <end position="481"/>
    </location>
</feature>
<feature type="compositionally biased region" description="Low complexity" evidence="6">
    <location>
        <begin position="425"/>
        <end position="434"/>
    </location>
</feature>
<dbReference type="InterPro" id="IPR036259">
    <property type="entry name" value="MFS_trans_sf"/>
</dbReference>
<dbReference type="PANTHER" id="PTHR16172">
    <property type="entry name" value="MAJOR FACILITATOR SUPERFAMILY DOMAIN-CONTAINING PROTEIN 6-LIKE"/>
    <property type="match status" value="1"/>
</dbReference>
<dbReference type="GeneID" id="118898489"/>
<dbReference type="InterPro" id="IPR051717">
    <property type="entry name" value="MFS_MFSD6"/>
</dbReference>
<keyword evidence="9" id="KW-1185">Reference proteome</keyword>
<dbReference type="Proteomes" id="UP000694857">
    <property type="component" value="Chromosome 7"/>
</dbReference>
<feature type="transmembrane region" description="Helical" evidence="7">
    <location>
        <begin position="377"/>
        <end position="398"/>
    </location>
</feature>
<evidence type="ECO:0000256" key="6">
    <source>
        <dbReference type="SAM" id="MobiDB-lite"/>
    </source>
</evidence>
<dbReference type="AlphaFoldDB" id="A0A8B8XXX9"/>
<dbReference type="InterPro" id="IPR024989">
    <property type="entry name" value="MFS_assoc_dom"/>
</dbReference>
<evidence type="ECO:0000256" key="4">
    <source>
        <dbReference type="ARBA" id="ARBA00022989"/>
    </source>
</evidence>
<feature type="transmembrane region" description="Helical" evidence="7">
    <location>
        <begin position="339"/>
        <end position="357"/>
    </location>
</feature>
<dbReference type="CDD" id="cd17335">
    <property type="entry name" value="MFS_MFSD6"/>
    <property type="match status" value="1"/>
</dbReference>
<feature type="transmembrane region" description="Helical" evidence="7">
    <location>
        <begin position="74"/>
        <end position="94"/>
    </location>
</feature>
<dbReference type="Gene3D" id="1.20.1250.20">
    <property type="entry name" value="MFS general substrate transporter like domains"/>
    <property type="match status" value="2"/>
</dbReference>
<dbReference type="SUPFAM" id="SSF103473">
    <property type="entry name" value="MFS general substrate transporter"/>
    <property type="match status" value="1"/>
</dbReference>
<evidence type="ECO:0000256" key="1">
    <source>
        <dbReference type="ARBA" id="ARBA00004141"/>
    </source>
</evidence>
<dbReference type="PANTHER" id="PTHR16172:SF2">
    <property type="entry name" value="MAJOR FACILITATOR SUPERFAMILY DOMAIN-CONTAINING PROTEIN 6"/>
    <property type="match status" value="1"/>
</dbReference>
<evidence type="ECO:0000313" key="10">
    <source>
        <dbReference type="RefSeq" id="XP_036714822.1"/>
    </source>
</evidence>
<keyword evidence="5 7" id="KW-0472">Membrane</keyword>
<dbReference type="FunFam" id="1.20.1250.20:FF:000136">
    <property type="entry name" value="Major facilitator superfamily domain-containing protein 6"/>
    <property type="match status" value="1"/>
</dbReference>
<keyword evidence="3 7" id="KW-0812">Transmembrane</keyword>
<comment type="subcellular location">
    <subcellularLocation>
        <location evidence="1">Membrane</location>
        <topology evidence="1">Multi-pass membrane protein</topology>
    </subcellularLocation>
</comment>
<reference evidence="10" key="1">
    <citation type="submission" date="2025-08" db="UniProtKB">
        <authorList>
            <consortium name="RefSeq"/>
        </authorList>
    </citation>
    <scope>IDENTIFICATION</scope>
    <source>
        <tissue evidence="10">Epidermis and Blubber</tissue>
    </source>
</reference>
<organism evidence="9 10">
    <name type="scientific">Balaenoptera musculus</name>
    <name type="common">Blue whale</name>
    <dbReference type="NCBI Taxonomy" id="9771"/>
    <lineage>
        <taxon>Eukaryota</taxon>
        <taxon>Metazoa</taxon>
        <taxon>Chordata</taxon>
        <taxon>Craniata</taxon>
        <taxon>Vertebrata</taxon>
        <taxon>Euteleostomi</taxon>
        <taxon>Mammalia</taxon>
        <taxon>Eutheria</taxon>
        <taxon>Laurasiatheria</taxon>
        <taxon>Artiodactyla</taxon>
        <taxon>Whippomorpha</taxon>
        <taxon>Cetacea</taxon>
        <taxon>Mysticeti</taxon>
        <taxon>Balaenopteridae</taxon>
        <taxon>Balaenoptera</taxon>
    </lineage>
</organism>
<feature type="transmembrane region" description="Helical" evidence="7">
    <location>
        <begin position="106"/>
        <end position="125"/>
    </location>
</feature>
<dbReference type="GO" id="GO:0042590">
    <property type="term" value="P:antigen processing and presentation of exogenous peptide antigen via MHC class I"/>
    <property type="evidence" value="ECO:0007669"/>
    <property type="project" value="TreeGrafter"/>
</dbReference>
<dbReference type="Pfam" id="PF12832">
    <property type="entry name" value="MFS_1_like"/>
    <property type="match status" value="1"/>
</dbReference>
<keyword evidence="4 7" id="KW-1133">Transmembrane helix</keyword>
<protein>
    <submittedName>
        <fullName evidence="10">Major facilitator superfamily domain-containing protein 6 isoform X3</fullName>
    </submittedName>
</protein>
<comment type="similarity">
    <text evidence="2">Belongs to the major facilitator superfamily. MFSD6 family.</text>
</comment>
<name>A0A8B8XXX9_BALMU</name>
<evidence type="ECO:0000313" key="9">
    <source>
        <dbReference type="Proteomes" id="UP000694857"/>
    </source>
</evidence>
<proteinExistence type="inferred from homology"/>
<accession>A0A8B8XXX9</accession>
<feature type="transmembrane region" description="Helical" evidence="7">
    <location>
        <begin position="134"/>
        <end position="153"/>
    </location>
</feature>
<feature type="region of interest" description="Disordered" evidence="6">
    <location>
        <begin position="25"/>
        <end position="46"/>
    </location>
</feature>
<gene>
    <name evidence="10" type="primary">MFSD6</name>
</gene>
<dbReference type="RefSeq" id="XP_036714822.1">
    <property type="nucleotide sequence ID" value="XM_036858927.1"/>
</dbReference>
<evidence type="ECO:0000256" key="7">
    <source>
        <dbReference type="SAM" id="Phobius"/>
    </source>
</evidence>
<feature type="transmembrane region" description="Helical" evidence="7">
    <location>
        <begin position="295"/>
        <end position="318"/>
    </location>
</feature>
<dbReference type="CTD" id="54842"/>
<evidence type="ECO:0000256" key="3">
    <source>
        <dbReference type="ARBA" id="ARBA00022692"/>
    </source>
</evidence>
<dbReference type="GO" id="GO:0005886">
    <property type="term" value="C:plasma membrane"/>
    <property type="evidence" value="ECO:0007669"/>
    <property type="project" value="TreeGrafter"/>
</dbReference>